<evidence type="ECO:0000313" key="3">
    <source>
        <dbReference type="Proteomes" id="UP001058003"/>
    </source>
</evidence>
<dbReference type="SUPFAM" id="SSF53474">
    <property type="entry name" value="alpha/beta-Hydrolases"/>
    <property type="match status" value="1"/>
</dbReference>
<dbReference type="PANTHER" id="PTHR43433">
    <property type="entry name" value="HYDROLASE, ALPHA/BETA FOLD FAMILY PROTEIN"/>
    <property type="match status" value="1"/>
</dbReference>
<proteinExistence type="predicted"/>
<dbReference type="EMBL" id="CP073767">
    <property type="protein sequence ID" value="UWZ51153.1"/>
    <property type="molecule type" value="Genomic_DNA"/>
</dbReference>
<evidence type="ECO:0000313" key="2">
    <source>
        <dbReference type="EMBL" id="UWZ51153.1"/>
    </source>
</evidence>
<gene>
    <name evidence="2" type="ORF">Daura_30860</name>
</gene>
<name>A0A9Q9IBA5_9ACTN</name>
<sequence length="291" mass="30668">MATLRRPVQLTTVAGAPVEFRFERRGPDVLLVLHGGHMRAGLALGEDAFAGAGYSILAPSRPGYGRTPLRSGPTPAAYTDTVKALCGQLGIARVAAVVGISGGGPTAVTMAARHPDLVERLVLISAVGPLPWPDRRTRLGARLVFRPGVEAVTWAAVRWLLRLGGRRTVRRLLRQVSTARGTAALAGVRAADEAMLLELFGAMRSGRGFVHDLRPAPDVTASVRQPALVIASRDDGGVPFAHARALTAGLPHAALVESGAAGHFVWCAPDWPRVAARIVTFLRAPVQRPAG</sequence>
<dbReference type="Proteomes" id="UP001058003">
    <property type="component" value="Chromosome"/>
</dbReference>
<dbReference type="KEGG" id="daur:Daura_30860"/>
<dbReference type="PRINTS" id="PR00111">
    <property type="entry name" value="ABHYDROLASE"/>
</dbReference>
<keyword evidence="2" id="KW-0378">Hydrolase</keyword>
<keyword evidence="3" id="KW-1185">Reference proteome</keyword>
<feature type="domain" description="AB hydrolase-1" evidence="1">
    <location>
        <begin position="29"/>
        <end position="265"/>
    </location>
</feature>
<dbReference type="InterPro" id="IPR050471">
    <property type="entry name" value="AB_hydrolase"/>
</dbReference>
<dbReference type="GO" id="GO:0016787">
    <property type="term" value="F:hydrolase activity"/>
    <property type="evidence" value="ECO:0007669"/>
    <property type="project" value="UniProtKB-KW"/>
</dbReference>
<dbReference type="InterPro" id="IPR029058">
    <property type="entry name" value="AB_hydrolase_fold"/>
</dbReference>
<reference evidence="2" key="1">
    <citation type="submission" date="2021-04" db="EMBL/GenBank/DDBJ databases">
        <title>Dactylosporangium aurantiacum NRRL B-8018 full assembly.</title>
        <authorList>
            <person name="Hartkoorn R.C."/>
            <person name="Beaudoing E."/>
            <person name="Hot D."/>
        </authorList>
    </citation>
    <scope>NUCLEOTIDE SEQUENCE</scope>
    <source>
        <strain evidence="2">NRRL B-8018</strain>
    </source>
</reference>
<dbReference type="PANTHER" id="PTHR43433:SF5">
    <property type="entry name" value="AB HYDROLASE-1 DOMAIN-CONTAINING PROTEIN"/>
    <property type="match status" value="1"/>
</dbReference>
<dbReference type="Gene3D" id="3.40.50.1820">
    <property type="entry name" value="alpha/beta hydrolase"/>
    <property type="match status" value="1"/>
</dbReference>
<dbReference type="InterPro" id="IPR000073">
    <property type="entry name" value="AB_hydrolase_1"/>
</dbReference>
<evidence type="ECO:0000259" key="1">
    <source>
        <dbReference type="Pfam" id="PF00561"/>
    </source>
</evidence>
<protein>
    <submittedName>
        <fullName evidence="2">Alpha/beta hydrolase</fullName>
    </submittedName>
</protein>
<organism evidence="2 3">
    <name type="scientific">Dactylosporangium aurantiacum</name>
    <dbReference type="NCBI Taxonomy" id="35754"/>
    <lineage>
        <taxon>Bacteria</taxon>
        <taxon>Bacillati</taxon>
        <taxon>Actinomycetota</taxon>
        <taxon>Actinomycetes</taxon>
        <taxon>Micromonosporales</taxon>
        <taxon>Micromonosporaceae</taxon>
        <taxon>Dactylosporangium</taxon>
    </lineage>
</organism>
<dbReference type="AlphaFoldDB" id="A0A9Q9IBA5"/>
<dbReference type="OrthoDB" id="3249793at2"/>
<accession>A0A9Q9IBA5</accession>
<dbReference type="Pfam" id="PF00561">
    <property type="entry name" value="Abhydrolase_1"/>
    <property type="match status" value="1"/>
</dbReference>
<dbReference type="RefSeq" id="WP_052387912.1">
    <property type="nucleotide sequence ID" value="NZ_CP073767.1"/>
</dbReference>